<proteinExistence type="inferred from homology"/>
<dbReference type="PANTHER" id="PTHR34135:SF2">
    <property type="entry name" value="LYSOZYME"/>
    <property type="match status" value="1"/>
</dbReference>
<evidence type="ECO:0000313" key="5">
    <source>
        <dbReference type="EMBL" id="MDR4305284.1"/>
    </source>
</evidence>
<name>A0ABU1DB66_9HYPH</name>
<feature type="signal peptide" evidence="4">
    <location>
        <begin position="1"/>
        <end position="29"/>
    </location>
</feature>
<dbReference type="Gene3D" id="3.20.20.80">
    <property type="entry name" value="Glycosidases"/>
    <property type="match status" value="1"/>
</dbReference>
<dbReference type="Pfam" id="PF01183">
    <property type="entry name" value="Glyco_hydro_25"/>
    <property type="match status" value="1"/>
</dbReference>
<keyword evidence="3" id="KW-0326">Glycosidase</keyword>
<dbReference type="InterPro" id="IPR017853">
    <property type="entry name" value="GH"/>
</dbReference>
<dbReference type="Proteomes" id="UP001181622">
    <property type="component" value="Unassembled WGS sequence"/>
</dbReference>
<keyword evidence="4" id="KW-0732">Signal</keyword>
<evidence type="ECO:0000256" key="3">
    <source>
        <dbReference type="ARBA" id="ARBA00023295"/>
    </source>
</evidence>
<dbReference type="EMBL" id="JADBEO010000002">
    <property type="protein sequence ID" value="MDR4305284.1"/>
    <property type="molecule type" value="Genomic_DNA"/>
</dbReference>
<evidence type="ECO:0000313" key="6">
    <source>
        <dbReference type="Proteomes" id="UP001181622"/>
    </source>
</evidence>
<dbReference type="CDD" id="cd06413">
    <property type="entry name" value="GH25_muramidase_1"/>
    <property type="match status" value="1"/>
</dbReference>
<comment type="caution">
    <text evidence="5">The sequence shown here is derived from an EMBL/GenBank/DDBJ whole genome shotgun (WGS) entry which is preliminary data.</text>
</comment>
<feature type="chain" id="PRO_5045960207" evidence="4">
    <location>
        <begin position="30"/>
        <end position="271"/>
    </location>
</feature>
<dbReference type="SMART" id="SM00641">
    <property type="entry name" value="Glyco_25"/>
    <property type="match status" value="1"/>
</dbReference>
<dbReference type="InterPro" id="IPR002053">
    <property type="entry name" value="Glyco_hydro_25"/>
</dbReference>
<accession>A0ABU1DB66</accession>
<dbReference type="InterPro" id="IPR018077">
    <property type="entry name" value="Glyco_hydro_fam25_subgr"/>
</dbReference>
<gene>
    <name evidence="5" type="ORF">IHQ68_01425</name>
</gene>
<dbReference type="SUPFAM" id="SSF51445">
    <property type="entry name" value="(Trans)glycosidases"/>
    <property type="match status" value="1"/>
</dbReference>
<comment type="similarity">
    <text evidence="1">Belongs to the glycosyl hydrolase 25 family.</text>
</comment>
<dbReference type="PROSITE" id="PS51904">
    <property type="entry name" value="GLYCOSYL_HYDROL_F25_2"/>
    <property type="match status" value="1"/>
</dbReference>
<keyword evidence="2 5" id="KW-0378">Hydrolase</keyword>
<protein>
    <submittedName>
        <fullName evidence="5">Glycoside hydrolase family 25 protein</fullName>
    </submittedName>
</protein>
<evidence type="ECO:0000256" key="4">
    <source>
        <dbReference type="SAM" id="SignalP"/>
    </source>
</evidence>
<evidence type="ECO:0000256" key="1">
    <source>
        <dbReference type="ARBA" id="ARBA00010646"/>
    </source>
</evidence>
<dbReference type="RefSeq" id="WP_309388332.1">
    <property type="nucleotide sequence ID" value="NZ_JADBEO010000002.1"/>
</dbReference>
<dbReference type="PANTHER" id="PTHR34135">
    <property type="entry name" value="LYSOZYME"/>
    <property type="match status" value="1"/>
</dbReference>
<organism evidence="5 6">
    <name type="scientific">Chelatococcus sambhunathii</name>
    <dbReference type="NCBI Taxonomy" id="363953"/>
    <lineage>
        <taxon>Bacteria</taxon>
        <taxon>Pseudomonadati</taxon>
        <taxon>Pseudomonadota</taxon>
        <taxon>Alphaproteobacteria</taxon>
        <taxon>Hyphomicrobiales</taxon>
        <taxon>Chelatococcaceae</taxon>
        <taxon>Chelatococcus</taxon>
    </lineage>
</organism>
<sequence length="271" mass="29815">MYFGGYSGSAAVAATVVCALALGGCSATAGDVELERTALTTSVDRGVGLYDPLSGRVTTPDDHAIKGIDVSKFQNTVDWATVRASGVSFAYIKATEGGDRIDDRFAENWAAAKAAGMPRGAYHFYYFCRTGAEQAAWFIRNVPVDPQALPVVLDMEWNHLSPSCKKRPPVEEVHREMRTFLRIIEKHYGKRPAIYTSVDFHRDRLVGAFPNYHFWLRSVAGHPTLKYDPSRKFSIWQHTSTGRTAGVGGNVDQNVFMGAAADWQRFAATGL</sequence>
<dbReference type="GO" id="GO:0016787">
    <property type="term" value="F:hydrolase activity"/>
    <property type="evidence" value="ECO:0007669"/>
    <property type="project" value="UniProtKB-KW"/>
</dbReference>
<keyword evidence="6" id="KW-1185">Reference proteome</keyword>
<evidence type="ECO:0000256" key="2">
    <source>
        <dbReference type="ARBA" id="ARBA00022801"/>
    </source>
</evidence>
<reference evidence="5" key="1">
    <citation type="submission" date="2020-10" db="EMBL/GenBank/DDBJ databases">
        <authorList>
            <person name="Abbas A."/>
            <person name="Razzaq R."/>
            <person name="Waqas M."/>
            <person name="Abbas N."/>
            <person name="Nielsen T.K."/>
            <person name="Hansen L.H."/>
            <person name="Hussain S."/>
            <person name="Shahid M."/>
        </authorList>
    </citation>
    <scope>NUCLEOTIDE SEQUENCE</scope>
    <source>
        <strain evidence="5">S14</strain>
    </source>
</reference>